<evidence type="ECO:0000313" key="3">
    <source>
        <dbReference type="Proteomes" id="UP001652504"/>
    </source>
</evidence>
<feature type="chain" id="PRO_5046781719" evidence="1">
    <location>
        <begin position="22"/>
        <end position="285"/>
    </location>
</feature>
<dbReference type="RefSeq" id="WP_263712896.1">
    <property type="nucleotide sequence ID" value="NZ_JAOWKX010000006.1"/>
</dbReference>
<gene>
    <name evidence="2" type="ORF">OE749_13010</name>
</gene>
<dbReference type="Proteomes" id="UP001652504">
    <property type="component" value="Unassembled WGS sequence"/>
</dbReference>
<keyword evidence="3" id="KW-1185">Reference proteome</keyword>
<dbReference type="EMBL" id="JAOWKX010000006">
    <property type="protein sequence ID" value="MCV2885613.1"/>
    <property type="molecule type" value="Genomic_DNA"/>
</dbReference>
<sequence>MMRITLIWLIAASFFSCAAYSATWNIIYPRPLTENDQRTRYPVQLLKTALEHTGVKYKLSPSDRILLQRKALKLLGENRGLHVVWSMTDKPRESQLLPIRIPIYKGLIGWRLLLANETQLPKLANITSPEQLMQHRVIQGHDWPDTKILQSNGFEVVTSKTYLGLFSLLEKYPTNVFPRSVIEVWSELETESIAPTTQVVPNIGIQYPSAVYFFVNKRNITLAKLIQNGLEKAIESGKFDALFNETYAPILERSNMANRQFFKLDNTSLPEETPIDRDELWFSPK</sequence>
<evidence type="ECO:0000313" key="2">
    <source>
        <dbReference type="EMBL" id="MCV2885613.1"/>
    </source>
</evidence>
<evidence type="ECO:0000256" key="1">
    <source>
        <dbReference type="SAM" id="SignalP"/>
    </source>
</evidence>
<comment type="caution">
    <text evidence="2">The sequence shown here is derived from an EMBL/GenBank/DDBJ whole genome shotgun (WGS) entry which is preliminary data.</text>
</comment>
<dbReference type="PROSITE" id="PS51257">
    <property type="entry name" value="PROKAR_LIPOPROTEIN"/>
    <property type="match status" value="1"/>
</dbReference>
<keyword evidence="1" id="KW-0732">Signal</keyword>
<dbReference type="SUPFAM" id="SSF53850">
    <property type="entry name" value="Periplasmic binding protein-like II"/>
    <property type="match status" value="1"/>
</dbReference>
<reference evidence="2 3" key="1">
    <citation type="submission" date="2022-10" db="EMBL/GenBank/DDBJ databases">
        <title>Aestuariibacter sp. AA17 isolated from Montipora capitata coral fragment.</title>
        <authorList>
            <person name="Emsley S.A."/>
            <person name="Pfannmuller K.M."/>
            <person name="Loughran R.M."/>
            <person name="Shlafstein M."/>
            <person name="Papke E."/>
            <person name="Saw J.H."/>
            <person name="Ushijima B."/>
            <person name="Videau P."/>
        </authorList>
    </citation>
    <scope>NUCLEOTIDE SEQUENCE [LARGE SCALE GENOMIC DNA]</scope>
    <source>
        <strain evidence="2 3">AA17</strain>
    </source>
</reference>
<proteinExistence type="predicted"/>
<protein>
    <submittedName>
        <fullName evidence="2">Amino acid ABC transporter substrate-binding protein</fullName>
    </submittedName>
</protein>
<organism evidence="2 3">
    <name type="scientific">Fluctibacter corallii</name>
    <dbReference type="NCBI Taxonomy" id="2984329"/>
    <lineage>
        <taxon>Bacteria</taxon>
        <taxon>Pseudomonadati</taxon>
        <taxon>Pseudomonadota</taxon>
        <taxon>Gammaproteobacteria</taxon>
        <taxon>Alteromonadales</taxon>
        <taxon>Alteromonadaceae</taxon>
        <taxon>Fluctibacter</taxon>
    </lineage>
</organism>
<accession>A0ABT3AAF3</accession>
<feature type="signal peptide" evidence="1">
    <location>
        <begin position="1"/>
        <end position="21"/>
    </location>
</feature>
<name>A0ABT3AAF3_9ALTE</name>